<evidence type="ECO:0000256" key="6">
    <source>
        <dbReference type="ARBA" id="ARBA00023136"/>
    </source>
</evidence>
<keyword evidence="7" id="KW-0653">Protein transport</keyword>
<dbReference type="PROSITE" id="PS00994">
    <property type="entry name" value="FHIPEP"/>
    <property type="match status" value="1"/>
</dbReference>
<feature type="transmembrane region" description="Helical" evidence="7">
    <location>
        <begin position="211"/>
        <end position="231"/>
    </location>
</feature>
<feature type="transmembrane region" description="Helical" evidence="7">
    <location>
        <begin position="243"/>
        <end position="268"/>
    </location>
</feature>
<evidence type="ECO:0000256" key="5">
    <source>
        <dbReference type="ARBA" id="ARBA00022989"/>
    </source>
</evidence>
<feature type="transmembrane region" description="Helical" evidence="7">
    <location>
        <begin position="289"/>
        <end position="307"/>
    </location>
</feature>
<dbReference type="PANTHER" id="PTHR30161">
    <property type="entry name" value="FLAGELLAR EXPORT PROTEIN, MEMBRANE FLHA SUBUNIT-RELATED"/>
    <property type="match status" value="1"/>
</dbReference>
<feature type="transmembrane region" description="Helical" evidence="7">
    <location>
        <begin position="21"/>
        <end position="42"/>
    </location>
</feature>
<dbReference type="InterPro" id="IPR001712">
    <property type="entry name" value="T3SS_FHIPEP"/>
</dbReference>
<dbReference type="InterPro" id="IPR042196">
    <property type="entry name" value="FHIPEP_4"/>
</dbReference>
<keyword evidence="9" id="KW-1185">Reference proteome</keyword>
<keyword evidence="8" id="KW-0966">Cell projection</keyword>
<keyword evidence="3 7" id="KW-1003">Cell membrane</keyword>
<evidence type="ECO:0000256" key="7">
    <source>
        <dbReference type="RuleBase" id="RU364093"/>
    </source>
</evidence>
<proteinExistence type="inferred from homology"/>
<keyword evidence="5 7" id="KW-1133">Transmembrane helix</keyword>
<dbReference type="NCBIfam" id="TIGR01398">
    <property type="entry name" value="FlhA"/>
    <property type="match status" value="1"/>
</dbReference>
<dbReference type="InterPro" id="IPR006301">
    <property type="entry name" value="FlhA"/>
</dbReference>
<evidence type="ECO:0000313" key="9">
    <source>
        <dbReference type="Proteomes" id="UP000557193"/>
    </source>
</evidence>
<dbReference type="Proteomes" id="UP000557193">
    <property type="component" value="Unassembled WGS sequence"/>
</dbReference>
<comment type="subcellular location">
    <subcellularLocation>
        <location evidence="1 7">Cell membrane</location>
        <topology evidence="1 7">Multi-pass membrane protein</topology>
    </subcellularLocation>
</comment>
<feature type="transmembrane region" description="Helical" evidence="7">
    <location>
        <begin position="75"/>
        <end position="99"/>
    </location>
</feature>
<comment type="similarity">
    <text evidence="2 7">Belongs to the FHIPEP (flagella/HR/invasion proteins export pore) family.</text>
</comment>
<reference evidence="8 9" key="1">
    <citation type="submission" date="2020-08" db="EMBL/GenBank/DDBJ databases">
        <title>Functional genomics of gut bacteria from endangered species of beetles.</title>
        <authorList>
            <person name="Carlos-Shanley C."/>
        </authorList>
    </citation>
    <scope>NUCLEOTIDE SEQUENCE [LARGE SCALE GENOMIC DNA]</scope>
    <source>
        <strain evidence="8 9">S00202</strain>
    </source>
</reference>
<dbReference type="GO" id="GO:0005886">
    <property type="term" value="C:plasma membrane"/>
    <property type="evidence" value="ECO:0007669"/>
    <property type="project" value="UniProtKB-SubCell"/>
</dbReference>
<dbReference type="PRINTS" id="PR00949">
    <property type="entry name" value="TYPE3IMAPROT"/>
</dbReference>
<sequence>MALDRAQLIGDVRSNLSGLRHGNLGIPLLLLVMLAMVMLPIPPFLLDVLFTFSIALSIVVLLVAIYALRPLDFAVFPTVLLAATLLRLALNVASTRVVLLHGQEGHGAAGKVIQAFGEVVIGGNYVVGIVVFAILMIINFVVVTKGAGRISEVSARFTLDAMPGKQMAIDADLNSGLIDQTEAKRRRLEVSQEADFYGSMDGASKFVRGDAIAGLLILFINLIGGIAIGVLQHDLAFAEAGKIYTLLTIGDGLVAQIPSLLLSTAAAIMVTRVSTSEEMGAQVGRQMFASPKALAVSAAIMIAMGLVPGMPHFSFISLGVVAAGAAYWIANKQRVAKEEEVKAVTLQQEQLPAQRQQETKELGWDDVPAVDMVGLEVGYRLIPLVDRNQGGQLLTRIKGVRKKLSQELGFLMPSVHIRDNLDLLPNAYRLTLMGVSLAEAEVYPDRELAINPGQVFGPINGIAAKDPAFGLEAVWIETGLRDQAQSLGYTVVDASTVVATHLNQVLNKHAHELIGHEEVQQLLQLLAKTSPKLAEELVPGMLSLSTLLKVLQALLQEQVPVRDIRTIAEAIANVAGKSQDPAAMVAAVRVALSRAIVQTVVGLEPELPVITLEPRLEQILLNSLNKAGQGSEDGILLEPGMAEKLQRSLVEAAQRQEMLGKPVILLVAGQIRAMMARFARMAVPSMHVLAYQEIPDNKQVTIVATVGQNG</sequence>
<keyword evidence="7" id="KW-0813">Transport</keyword>
<dbReference type="Gene3D" id="1.10.8.540">
    <property type="entry name" value="FHIPEP family, domain 3"/>
    <property type="match status" value="1"/>
</dbReference>
<evidence type="ECO:0000256" key="1">
    <source>
        <dbReference type="ARBA" id="ARBA00004651"/>
    </source>
</evidence>
<keyword evidence="7" id="KW-1005">Bacterial flagellum biogenesis</keyword>
<evidence type="ECO:0000313" key="8">
    <source>
        <dbReference type="EMBL" id="MBB6341036.1"/>
    </source>
</evidence>
<keyword evidence="4 7" id="KW-0812">Transmembrane</keyword>
<accession>A0A7X0BT56</accession>
<protein>
    <recommendedName>
        <fullName evidence="7">Flagellar biosynthesis protein FlhA</fullName>
    </recommendedName>
</protein>
<keyword evidence="8" id="KW-0969">Cilium</keyword>
<dbReference type="Pfam" id="PF00771">
    <property type="entry name" value="FHIPEP"/>
    <property type="match status" value="1"/>
</dbReference>
<keyword evidence="8" id="KW-0282">Flagellum</keyword>
<feature type="transmembrane region" description="Helical" evidence="7">
    <location>
        <begin position="119"/>
        <end position="142"/>
    </location>
</feature>
<organism evidence="8 9">
    <name type="scientific">Pseudomonas fluvialis</name>
    <dbReference type="NCBI Taxonomy" id="1793966"/>
    <lineage>
        <taxon>Bacteria</taxon>
        <taxon>Pseudomonadati</taxon>
        <taxon>Pseudomonadota</taxon>
        <taxon>Gammaproteobacteria</taxon>
        <taxon>Pseudomonadales</taxon>
        <taxon>Pseudomonadaceae</taxon>
        <taxon>Pseudomonas</taxon>
    </lineage>
</organism>
<comment type="function">
    <text evidence="7">Required for formation of the rod structure of the flagellar apparatus. Together with FliI and FliH, may constitute the export apparatus of flagellin.</text>
</comment>
<evidence type="ECO:0000256" key="3">
    <source>
        <dbReference type="ARBA" id="ARBA00022475"/>
    </source>
</evidence>
<keyword evidence="7" id="KW-1006">Bacterial flagellum protein export</keyword>
<evidence type="ECO:0000256" key="4">
    <source>
        <dbReference type="ARBA" id="ARBA00022692"/>
    </source>
</evidence>
<comment type="caution">
    <text evidence="8">The sequence shown here is derived from an EMBL/GenBank/DDBJ whole genome shotgun (WGS) entry which is preliminary data.</text>
</comment>
<gene>
    <name evidence="7" type="primary">flhA</name>
    <name evidence="8" type="ORF">HNP49_001193</name>
</gene>
<dbReference type="PANTHER" id="PTHR30161:SF1">
    <property type="entry name" value="FLAGELLAR BIOSYNTHESIS PROTEIN FLHA-RELATED"/>
    <property type="match status" value="1"/>
</dbReference>
<evidence type="ECO:0000256" key="2">
    <source>
        <dbReference type="ARBA" id="ARBA00008835"/>
    </source>
</evidence>
<dbReference type="InterPro" id="IPR042194">
    <property type="entry name" value="FHIPEP_1"/>
</dbReference>
<dbReference type="InterPro" id="IPR025505">
    <property type="entry name" value="FHIPEP_CS"/>
</dbReference>
<feature type="transmembrane region" description="Helical" evidence="7">
    <location>
        <begin position="48"/>
        <end position="68"/>
    </location>
</feature>
<dbReference type="GO" id="GO:0044780">
    <property type="term" value="P:bacterial-type flagellum assembly"/>
    <property type="evidence" value="ECO:0007669"/>
    <property type="project" value="InterPro"/>
</dbReference>
<dbReference type="AlphaFoldDB" id="A0A7X0BT56"/>
<dbReference type="EMBL" id="JACHLL010000002">
    <property type="protein sequence ID" value="MBB6341036.1"/>
    <property type="molecule type" value="Genomic_DNA"/>
</dbReference>
<dbReference type="Gene3D" id="3.40.30.60">
    <property type="entry name" value="FHIPEP family, domain 1"/>
    <property type="match status" value="1"/>
</dbReference>
<dbReference type="Gene3D" id="3.40.50.12790">
    <property type="entry name" value="FHIPEP family, domain 4"/>
    <property type="match status" value="1"/>
</dbReference>
<dbReference type="InterPro" id="IPR042193">
    <property type="entry name" value="FHIPEP_3"/>
</dbReference>
<keyword evidence="6 7" id="KW-0472">Membrane</keyword>
<dbReference type="GO" id="GO:0009306">
    <property type="term" value="P:protein secretion"/>
    <property type="evidence" value="ECO:0007669"/>
    <property type="project" value="InterPro"/>
</dbReference>
<name>A0A7X0BT56_9PSED</name>
<dbReference type="PIRSF" id="PIRSF005419">
    <property type="entry name" value="FlhA"/>
    <property type="match status" value="1"/>
</dbReference>